<evidence type="ECO:0000256" key="3">
    <source>
        <dbReference type="ARBA" id="ARBA00022777"/>
    </source>
</evidence>
<proteinExistence type="inferred from homology"/>
<dbReference type="PANTHER" id="PTHR23359">
    <property type="entry name" value="NUCLEOTIDE KINASE"/>
    <property type="match status" value="1"/>
</dbReference>
<dbReference type="Gene3D" id="3.40.50.300">
    <property type="entry name" value="P-loop containing nucleotide triphosphate hydrolases"/>
    <property type="match status" value="1"/>
</dbReference>
<dbReference type="Pfam" id="PF00406">
    <property type="entry name" value="ADK"/>
    <property type="match status" value="1"/>
</dbReference>
<organism evidence="5 6">
    <name type="scientific">Polytolypa hystricis (strain UAMH7299)</name>
    <dbReference type="NCBI Taxonomy" id="1447883"/>
    <lineage>
        <taxon>Eukaryota</taxon>
        <taxon>Fungi</taxon>
        <taxon>Dikarya</taxon>
        <taxon>Ascomycota</taxon>
        <taxon>Pezizomycotina</taxon>
        <taxon>Eurotiomycetes</taxon>
        <taxon>Eurotiomycetidae</taxon>
        <taxon>Onygenales</taxon>
        <taxon>Onygenales incertae sedis</taxon>
        <taxon>Polytolypa</taxon>
    </lineage>
</organism>
<evidence type="ECO:0000256" key="2">
    <source>
        <dbReference type="ARBA" id="ARBA00022741"/>
    </source>
</evidence>
<dbReference type="Proteomes" id="UP000224634">
    <property type="component" value="Unassembled WGS sequence"/>
</dbReference>
<reference evidence="5 6" key="1">
    <citation type="submission" date="2017-10" db="EMBL/GenBank/DDBJ databases">
        <title>Comparative genomics in systemic dimorphic fungi from Ajellomycetaceae.</title>
        <authorList>
            <person name="Munoz J.F."/>
            <person name="Mcewen J.G."/>
            <person name="Clay O.K."/>
            <person name="Cuomo C.A."/>
        </authorList>
    </citation>
    <scope>NUCLEOTIDE SEQUENCE [LARGE SCALE GENOMIC DNA]</scope>
    <source>
        <strain evidence="5 6">UAMH7299</strain>
    </source>
</reference>
<dbReference type="InterPro" id="IPR033690">
    <property type="entry name" value="Adenylat_kinase_CS"/>
</dbReference>
<dbReference type="SUPFAM" id="SSF52540">
    <property type="entry name" value="P-loop containing nucleoside triphosphate hydrolases"/>
    <property type="match status" value="1"/>
</dbReference>
<accession>A0A2B7WTS9</accession>
<dbReference type="GO" id="GO:0019205">
    <property type="term" value="F:nucleobase-containing compound kinase activity"/>
    <property type="evidence" value="ECO:0007669"/>
    <property type="project" value="InterPro"/>
</dbReference>
<dbReference type="AlphaFoldDB" id="A0A2B7WTS9"/>
<sequence>MESNNTRPPIICILGPPAAGKGTLSSKLSKDYGLFHFSLGDYLRGLSNDEQCPVREQIIEFFRRGGLFPIEFLAPLIQEKLRHEYEKKNGSAGIILDGFPRSMEQLRGYGDCKYFDIVVFCDCPRDIIKHRYLSRRLPGRLEDDEALFDERYAEYEKLNPEVVDWFKQERTLIEVSPPSILSEPT</sequence>
<evidence type="ECO:0000313" key="5">
    <source>
        <dbReference type="EMBL" id="PGH00003.1"/>
    </source>
</evidence>
<dbReference type="PRINTS" id="PR00094">
    <property type="entry name" value="ADENYLTKNASE"/>
</dbReference>
<dbReference type="GO" id="GO:0006139">
    <property type="term" value="P:nucleobase-containing compound metabolic process"/>
    <property type="evidence" value="ECO:0007669"/>
    <property type="project" value="InterPro"/>
</dbReference>
<dbReference type="STRING" id="1447883.A0A2B7WTS9"/>
<dbReference type="InterPro" id="IPR000850">
    <property type="entry name" value="Adenylat/UMP-CMP_kin"/>
</dbReference>
<dbReference type="OrthoDB" id="442176at2759"/>
<dbReference type="GO" id="GO:0005524">
    <property type="term" value="F:ATP binding"/>
    <property type="evidence" value="ECO:0007669"/>
    <property type="project" value="InterPro"/>
</dbReference>
<gene>
    <name evidence="5" type="ORF">AJ80_09240</name>
</gene>
<evidence type="ECO:0000256" key="4">
    <source>
        <dbReference type="RuleBase" id="RU003330"/>
    </source>
</evidence>
<comment type="similarity">
    <text evidence="4">Belongs to the adenylate kinase family.</text>
</comment>
<keyword evidence="1 4" id="KW-0808">Transferase</keyword>
<comment type="caution">
    <text evidence="5">The sequence shown here is derived from an EMBL/GenBank/DDBJ whole genome shotgun (WGS) entry which is preliminary data.</text>
</comment>
<keyword evidence="3 4" id="KW-0418">Kinase</keyword>
<dbReference type="InterPro" id="IPR027417">
    <property type="entry name" value="P-loop_NTPase"/>
</dbReference>
<dbReference type="PROSITE" id="PS00113">
    <property type="entry name" value="ADENYLATE_KINASE"/>
    <property type="match status" value="1"/>
</dbReference>
<protein>
    <recommendedName>
        <fullName evidence="7">P-loop containing nucleoside triphosphate hydrolase protein</fullName>
    </recommendedName>
</protein>
<dbReference type="EMBL" id="PDNA01000260">
    <property type="protein sequence ID" value="PGH00003.1"/>
    <property type="molecule type" value="Genomic_DNA"/>
</dbReference>
<evidence type="ECO:0000256" key="1">
    <source>
        <dbReference type="ARBA" id="ARBA00022679"/>
    </source>
</evidence>
<evidence type="ECO:0008006" key="7">
    <source>
        <dbReference type="Google" id="ProtNLM"/>
    </source>
</evidence>
<keyword evidence="6" id="KW-1185">Reference proteome</keyword>
<dbReference type="CDD" id="cd01428">
    <property type="entry name" value="ADK"/>
    <property type="match status" value="1"/>
</dbReference>
<name>A0A2B7WTS9_POLH7</name>
<evidence type="ECO:0000313" key="6">
    <source>
        <dbReference type="Proteomes" id="UP000224634"/>
    </source>
</evidence>
<keyword evidence="2" id="KW-0547">Nucleotide-binding</keyword>